<dbReference type="Proteomes" id="UP000028549">
    <property type="component" value="Unassembled WGS sequence"/>
</dbReference>
<dbReference type="InterPro" id="IPR036294">
    <property type="entry name" value="Rbstp2229-like_sf"/>
</dbReference>
<dbReference type="Gene3D" id="1.20.5.850">
    <property type="entry name" value="Rbstp2229 protein"/>
    <property type="match status" value="1"/>
</dbReference>
<comment type="caution">
    <text evidence="1">The sequence shown here is derived from an EMBL/GenBank/DDBJ whole genome shotgun (WGS) entry which is preliminary data.</text>
</comment>
<dbReference type="InterPro" id="IPR015062">
    <property type="entry name" value="DUF1885"/>
</dbReference>
<proteinExistence type="predicted"/>
<keyword evidence="2" id="KW-1185">Reference proteome</keyword>
<dbReference type="RefSeq" id="WP_029565542.1">
    <property type="nucleotide sequence ID" value="NZ_JNVC02000001.1"/>
</dbReference>
<evidence type="ECO:0008006" key="3">
    <source>
        <dbReference type="Google" id="ProtNLM"/>
    </source>
</evidence>
<organism evidence="1 2">
    <name type="scientific">Metabacillus indicus</name>
    <name type="common">Bacillus indicus</name>
    <dbReference type="NCBI Taxonomy" id="246786"/>
    <lineage>
        <taxon>Bacteria</taxon>
        <taxon>Bacillati</taxon>
        <taxon>Bacillota</taxon>
        <taxon>Bacilli</taxon>
        <taxon>Bacillales</taxon>
        <taxon>Bacillaceae</taxon>
        <taxon>Metabacillus</taxon>
    </lineage>
</organism>
<dbReference type="STRING" id="246786.GS18_0203815"/>
<dbReference type="EMBL" id="JNVC02000001">
    <property type="protein sequence ID" value="KEZ54060.1"/>
    <property type="molecule type" value="Genomic_DNA"/>
</dbReference>
<evidence type="ECO:0000313" key="1">
    <source>
        <dbReference type="EMBL" id="KEZ54060.1"/>
    </source>
</evidence>
<gene>
    <name evidence="1" type="ORF">GS18_0203815</name>
</gene>
<dbReference type="AlphaFoldDB" id="A0A084H398"/>
<reference evidence="1 2" key="1">
    <citation type="journal article" date="2005" name="Int. J. Syst. Evol. Microbiol.">
        <title>Bacillus cibi sp. nov., isolated from jeotgal, a traditional Korean fermented seafood.</title>
        <authorList>
            <person name="Yoon J.H."/>
            <person name="Lee C.H."/>
            <person name="Oh T.K."/>
        </authorList>
    </citation>
    <scope>NUCLEOTIDE SEQUENCE [LARGE SCALE GENOMIC DNA]</scope>
    <source>
        <strain evidence="1 2">DSM 16189</strain>
    </source>
</reference>
<accession>A0A084H398</accession>
<dbReference type="Gene3D" id="3.30.310.120">
    <property type="entry name" value="Rbstp2229 like protein"/>
    <property type="match status" value="1"/>
</dbReference>
<sequence>MASHAFIHLVEGSAQQTISLQQVEELILYYKEITGKTGEQLQFDYDQSAFPYECKHEDGYLSLTSEERGYAKMYIGAGPVNEEAFSFLQITLPADSKYGDRNKANEFSKFLAKKLKGELTLFNGRKMYYYKR</sequence>
<protein>
    <recommendedName>
        <fullName evidence="3">DUF1885 domain-containing protein</fullName>
    </recommendedName>
</protein>
<dbReference type="OrthoDB" id="2966171at2"/>
<dbReference type="SUPFAM" id="SSF111171">
    <property type="entry name" value="Rbstp2229 protein"/>
    <property type="match status" value="1"/>
</dbReference>
<evidence type="ECO:0000313" key="2">
    <source>
        <dbReference type="Proteomes" id="UP000028549"/>
    </source>
</evidence>
<dbReference type="Pfam" id="PF08968">
    <property type="entry name" value="DUF1885"/>
    <property type="match status" value="1"/>
</dbReference>
<name>A0A084H398_METID</name>